<keyword evidence="4" id="KW-0677">Repeat</keyword>
<dbReference type="PANTHER" id="PTHR24409:SF295">
    <property type="entry name" value="AZ2-RELATED"/>
    <property type="match status" value="1"/>
</dbReference>
<dbReference type="InterPro" id="IPR036236">
    <property type="entry name" value="Znf_C2H2_sf"/>
</dbReference>
<feature type="compositionally biased region" description="Polar residues" evidence="12">
    <location>
        <begin position="1032"/>
        <end position="1042"/>
    </location>
</feature>
<evidence type="ECO:0000256" key="9">
    <source>
        <dbReference type="ARBA" id="ARBA00023163"/>
    </source>
</evidence>
<comment type="similarity">
    <text evidence="2">Belongs to the krueppel C2H2-type zinc-finger protein family.</text>
</comment>
<dbReference type="FunFam" id="3.30.160.60:FF:000075">
    <property type="entry name" value="Putative zinc finger protein 536"/>
    <property type="match status" value="1"/>
</dbReference>
<feature type="compositionally biased region" description="Polar residues" evidence="12">
    <location>
        <begin position="1"/>
        <end position="22"/>
    </location>
</feature>
<comment type="subcellular location">
    <subcellularLocation>
        <location evidence="1">Nucleus</location>
    </subcellularLocation>
</comment>
<evidence type="ECO:0000256" key="1">
    <source>
        <dbReference type="ARBA" id="ARBA00004123"/>
    </source>
</evidence>
<evidence type="ECO:0000256" key="7">
    <source>
        <dbReference type="ARBA" id="ARBA00023015"/>
    </source>
</evidence>
<dbReference type="GO" id="GO:0005634">
    <property type="term" value="C:nucleus"/>
    <property type="evidence" value="ECO:0007669"/>
    <property type="project" value="UniProtKB-SubCell"/>
</dbReference>
<reference evidence="14" key="3">
    <citation type="submission" date="2019-06" db="EMBL/GenBank/DDBJ databases">
        <authorList>
            <person name="Poynton C."/>
            <person name="Hasenbein S."/>
            <person name="Benoit J.B."/>
            <person name="Sepulveda M.S."/>
            <person name="Poelchau M.F."/>
            <person name="Murali S.C."/>
            <person name="Chen S."/>
            <person name="Glastad K.M."/>
            <person name="Werren J.H."/>
            <person name="Vineis J.H."/>
            <person name="Bowen J.L."/>
            <person name="Friedrich M."/>
            <person name="Jones J."/>
            <person name="Robertson H.M."/>
            <person name="Feyereisen R."/>
            <person name="Mechler-Hickson A."/>
            <person name="Mathers N."/>
            <person name="Lee C.E."/>
            <person name="Colbourne J.K."/>
            <person name="Biales A."/>
            <person name="Johnston J.S."/>
            <person name="Wellborn G.A."/>
            <person name="Rosendale A.J."/>
            <person name="Cridge A.G."/>
            <person name="Munoz-Torres M.C."/>
            <person name="Bain P.A."/>
            <person name="Manny A.R."/>
            <person name="Major K.M."/>
            <person name="Lambert F.N."/>
            <person name="Vulpe C.D."/>
            <person name="Tuck P."/>
            <person name="Blalock B.J."/>
            <person name="Lin Y.-Y."/>
            <person name="Smith M.E."/>
            <person name="Ochoa-Acuna H."/>
            <person name="Chen M.-J.M."/>
            <person name="Childers C.P."/>
            <person name="Qu J."/>
            <person name="Dugan S."/>
            <person name="Lee S.L."/>
            <person name="Chao H."/>
            <person name="Dinh H."/>
            <person name="Han Y."/>
            <person name="Doddapaneni H."/>
            <person name="Worley K.C."/>
            <person name="Muzny D.M."/>
            <person name="Gibbs R.A."/>
            <person name="Richards S."/>
        </authorList>
    </citation>
    <scope>NUCLEOTIDE SEQUENCE</scope>
    <source>
        <strain evidence="14">HAZT.00-mixed</strain>
        <tissue evidence="14">Whole organism</tissue>
    </source>
</reference>
<organism evidence="14">
    <name type="scientific">Hyalella azteca</name>
    <name type="common">Amphipod</name>
    <dbReference type="NCBI Taxonomy" id="294128"/>
    <lineage>
        <taxon>Eukaryota</taxon>
        <taxon>Metazoa</taxon>
        <taxon>Ecdysozoa</taxon>
        <taxon>Arthropoda</taxon>
        <taxon>Crustacea</taxon>
        <taxon>Multicrustacea</taxon>
        <taxon>Malacostraca</taxon>
        <taxon>Eumalacostraca</taxon>
        <taxon>Peracarida</taxon>
        <taxon>Amphipoda</taxon>
        <taxon>Senticaudata</taxon>
        <taxon>Talitrida</taxon>
        <taxon>Talitroidea</taxon>
        <taxon>Hyalellidae</taxon>
        <taxon>Hyalella</taxon>
    </lineage>
</organism>
<feature type="compositionally biased region" description="Polar residues" evidence="12">
    <location>
        <begin position="1009"/>
        <end position="1021"/>
    </location>
</feature>
<dbReference type="FunFam" id="3.30.160.60:FF:000030">
    <property type="entry name" value="Zinc finger protein 628"/>
    <property type="match status" value="1"/>
</dbReference>
<dbReference type="GO" id="GO:0008270">
    <property type="term" value="F:zinc ion binding"/>
    <property type="evidence" value="ECO:0007669"/>
    <property type="project" value="UniProtKB-KW"/>
</dbReference>
<feature type="region of interest" description="Disordered" evidence="12">
    <location>
        <begin position="780"/>
        <end position="811"/>
    </location>
</feature>
<dbReference type="InterPro" id="IPR013087">
    <property type="entry name" value="Znf_C2H2_type"/>
</dbReference>
<comment type="caution">
    <text evidence="14">The sequence shown here is derived from an EMBL/GenBank/DDBJ whole genome shotgun (WGS) entry which is preliminary data.</text>
</comment>
<keyword evidence="6" id="KW-0862">Zinc</keyword>
<keyword evidence="9" id="KW-0804">Transcription</keyword>
<evidence type="ECO:0000256" key="5">
    <source>
        <dbReference type="ARBA" id="ARBA00022771"/>
    </source>
</evidence>
<dbReference type="FunFam" id="3.30.160.60:FF:000130">
    <property type="entry name" value="Spalt-like transcription factor 4"/>
    <property type="match status" value="1"/>
</dbReference>
<feature type="domain" description="C2H2-type" evidence="13">
    <location>
        <begin position="725"/>
        <end position="752"/>
    </location>
</feature>
<dbReference type="FunFam" id="3.30.160.60:FF:000446">
    <property type="entry name" value="Zinc finger protein"/>
    <property type="match status" value="1"/>
</dbReference>
<proteinExistence type="inferred from homology"/>
<feature type="compositionally biased region" description="Polar residues" evidence="12">
    <location>
        <begin position="338"/>
        <end position="348"/>
    </location>
</feature>
<evidence type="ECO:0000256" key="12">
    <source>
        <dbReference type="SAM" id="MobiDB-lite"/>
    </source>
</evidence>
<dbReference type="SUPFAM" id="SSF57667">
    <property type="entry name" value="beta-beta-alpha zinc fingers"/>
    <property type="match status" value="6"/>
</dbReference>
<feature type="compositionally biased region" description="Polar residues" evidence="12">
    <location>
        <begin position="839"/>
        <end position="851"/>
    </location>
</feature>
<dbReference type="Proteomes" id="UP000711488">
    <property type="component" value="Unassembled WGS sequence"/>
</dbReference>
<accession>A0A6A0GRQ1</accession>
<evidence type="ECO:0000256" key="10">
    <source>
        <dbReference type="ARBA" id="ARBA00023242"/>
    </source>
</evidence>
<evidence type="ECO:0000256" key="2">
    <source>
        <dbReference type="ARBA" id="ARBA00006991"/>
    </source>
</evidence>
<feature type="compositionally biased region" description="Polar residues" evidence="12">
    <location>
        <begin position="780"/>
        <end position="810"/>
    </location>
</feature>
<evidence type="ECO:0000256" key="8">
    <source>
        <dbReference type="ARBA" id="ARBA00023125"/>
    </source>
</evidence>
<keyword evidence="3" id="KW-0479">Metal-binding</keyword>
<reference evidence="14" key="1">
    <citation type="submission" date="2014-08" db="EMBL/GenBank/DDBJ databases">
        <authorList>
            <person name="Murali S."/>
            <person name="Richards S."/>
            <person name="Bandaranaike D."/>
            <person name="Bellair M."/>
            <person name="Blankenburg K."/>
            <person name="Chao H."/>
            <person name="Dinh H."/>
            <person name="Doddapaneni H."/>
            <person name="Dugan-Rocha S."/>
            <person name="Elkadiri S."/>
            <person name="Gnanaolivu R."/>
            <person name="Hughes D."/>
            <person name="Lee S."/>
            <person name="Li M."/>
            <person name="Ming W."/>
            <person name="Munidasa M."/>
            <person name="Muniz J."/>
            <person name="Nguyen L."/>
            <person name="Osuji N."/>
            <person name="Pu L.-L."/>
            <person name="Puazo M."/>
            <person name="Skinner E."/>
            <person name="Qu C."/>
            <person name="Quiroz J."/>
            <person name="Raj R."/>
            <person name="Weissenberger G."/>
            <person name="Xin Y."/>
            <person name="Zou X."/>
            <person name="Han Y."/>
            <person name="Worley K."/>
            <person name="Muzny D."/>
            <person name="Gibbs R."/>
        </authorList>
    </citation>
    <scope>NUCLEOTIDE SEQUENCE</scope>
    <source>
        <strain evidence="14">HAZT.00-mixed</strain>
        <tissue evidence="14">Whole organism</tissue>
    </source>
</reference>
<feature type="domain" description="C2H2-type" evidence="13">
    <location>
        <begin position="753"/>
        <end position="777"/>
    </location>
</feature>
<feature type="compositionally biased region" description="Polar residues" evidence="12">
    <location>
        <begin position="34"/>
        <end position="43"/>
    </location>
</feature>
<feature type="region of interest" description="Disordered" evidence="12">
    <location>
        <begin position="1"/>
        <end position="43"/>
    </location>
</feature>
<feature type="domain" description="C2H2-type" evidence="13">
    <location>
        <begin position="567"/>
        <end position="594"/>
    </location>
</feature>
<feature type="compositionally biased region" description="Low complexity" evidence="12">
    <location>
        <begin position="871"/>
        <end position="883"/>
    </location>
</feature>
<gene>
    <name evidence="14" type="ORF">HAZT_HAZT011084</name>
</gene>
<dbReference type="PROSITE" id="PS50157">
    <property type="entry name" value="ZINC_FINGER_C2H2_2"/>
    <property type="match status" value="10"/>
</dbReference>
<feature type="compositionally biased region" description="Polar residues" evidence="12">
    <location>
        <begin position="823"/>
        <end position="832"/>
    </location>
</feature>
<feature type="region of interest" description="Disordered" evidence="12">
    <location>
        <begin position="823"/>
        <end position="851"/>
    </location>
</feature>
<feature type="domain" description="C2H2-type" evidence="13">
    <location>
        <begin position="697"/>
        <end position="724"/>
    </location>
</feature>
<evidence type="ECO:0000256" key="3">
    <source>
        <dbReference type="ARBA" id="ARBA00022723"/>
    </source>
</evidence>
<feature type="domain" description="C2H2-type" evidence="13">
    <location>
        <begin position="651"/>
        <end position="679"/>
    </location>
</feature>
<feature type="region of interest" description="Disordered" evidence="12">
    <location>
        <begin position="323"/>
        <end position="357"/>
    </location>
</feature>
<feature type="compositionally biased region" description="Polar residues" evidence="12">
    <location>
        <begin position="890"/>
        <end position="899"/>
    </location>
</feature>
<protein>
    <submittedName>
        <fullName evidence="14">Putative zinc finger protein</fullName>
    </submittedName>
</protein>
<feature type="domain" description="C2H2-type" evidence="13">
    <location>
        <begin position="595"/>
        <end position="622"/>
    </location>
</feature>
<dbReference type="FunFam" id="3.30.160.60:FF:000202">
    <property type="entry name" value="Zinc finger protein 574"/>
    <property type="match status" value="1"/>
</dbReference>
<sequence>MFQHLPDTSMQDPDLTQNEKIASNSVGSSGGSYNMMNTNHGESTASQSHATAFSSVMSIANPLLVDAVAGLGSYNLMTPGMKLLPDILRGPRAQSTSESTHQPHVEYTLASTVDYGASSIAHHQQNVSSHLRDITATLAVSSAASSGISRQFIPSNFNSIPIVSQTMTPILLTQNAITEASYRDIQHQNSGMNSSIYAANSKNYHPSFCPGVELDLTSLGNKTLTSPALAHMNVGGDLMRKSSPIASVVTHDHSNSCLGQVSTACKNVSSRNAHYNDERRGTNLASVQEQKLDRHSLSHMTHSVDIIQDFSGTIHHTQIQQIQHLEPSENDQSKRLKSTMNKQSNSKNYHPGYASSHHNVDATRGWVEAGAVETQVGSTAMSDGLSAKRDMAVTNKQVYGFPYAYDQKVHGNSEKSKVCNENIDEDVQDETESKDFIDTLPQDLQDTYHHKVLSNENNDGSDLSTPSDADDLRSNGNRQQKFFKCYDCDLVFKSSTQLKNHNWRHTGQKPYTCNVCHSTFTQHSNLKTHQRIHTGERPFNCLDCGATFTQISNLRTHQKTHTGEKPYQCDICDTRFSQMSNLKSHKLIHTGERPFKCEDCGADFVQSSHLKNHKRIHSNERPFPCERCGAKFRQLSNLKTHEKTHTGEKPFACDICGSAFAQKSNLKSHRVKLHQVQYPSGGYSAGRKKVLNVLKNCVCPECGAKFSMMSNLTIHMRIHTGEKPFSCTECGSAFAQKSNLKSHMITHCSDRPHQCPECNLAFKQKNNLKAHMQKKHSFIFSNSSSPRVKNQDTLNLRCPTETSPSASSLNIDEPIVQIQESSNPAHNLTGNMRSHETETLSNNTCQADNNEMFPTNKGNTCATSCSTQSSNANASISSSSSFSRTARVPQASSMSTSHGLPQYIQDDSKYQPRMNNCQSANGSLPHTANSLELCHEDPRRRVDSDELQRSLPLFNLESQCPNLSAISQESLITMNSGSSHPQPKVESNKPPLAHARKLGFYGLNAKPAPQSSQQGVNSDVKTASRGLPSYDEASQCQDLTTDMNEKSKS</sequence>
<feature type="region of interest" description="Disordered" evidence="12">
    <location>
        <begin position="453"/>
        <end position="473"/>
    </location>
</feature>
<keyword evidence="10" id="KW-0539">Nucleus</keyword>
<keyword evidence="5 11" id="KW-0863">Zinc-finger</keyword>
<dbReference type="FunFam" id="3.30.160.60:FF:002343">
    <property type="entry name" value="Zinc finger protein 33A"/>
    <property type="match status" value="2"/>
</dbReference>
<dbReference type="SMART" id="SM00355">
    <property type="entry name" value="ZnF_C2H2"/>
    <property type="match status" value="10"/>
</dbReference>
<dbReference type="FunFam" id="3.30.160.60:FF:000557">
    <property type="entry name" value="zinc finger and SCAN domain-containing protein 29"/>
    <property type="match status" value="1"/>
</dbReference>
<keyword evidence="8" id="KW-0238">DNA-binding</keyword>
<feature type="domain" description="C2H2-type" evidence="13">
    <location>
        <begin position="483"/>
        <end position="510"/>
    </location>
</feature>
<dbReference type="Pfam" id="PF00096">
    <property type="entry name" value="zf-C2H2"/>
    <property type="match status" value="9"/>
</dbReference>
<evidence type="ECO:0000313" key="14">
    <source>
        <dbReference type="EMBL" id="KAA0185487.1"/>
    </source>
</evidence>
<dbReference type="GO" id="GO:0000981">
    <property type="term" value="F:DNA-binding transcription factor activity, RNA polymerase II-specific"/>
    <property type="evidence" value="ECO:0007669"/>
    <property type="project" value="TreeGrafter"/>
</dbReference>
<evidence type="ECO:0000259" key="13">
    <source>
        <dbReference type="PROSITE" id="PS50157"/>
    </source>
</evidence>
<feature type="non-terminal residue" evidence="14">
    <location>
        <position position="1049"/>
    </location>
</feature>
<dbReference type="GO" id="GO:0000977">
    <property type="term" value="F:RNA polymerase II transcription regulatory region sequence-specific DNA binding"/>
    <property type="evidence" value="ECO:0007669"/>
    <property type="project" value="TreeGrafter"/>
</dbReference>
<evidence type="ECO:0000256" key="6">
    <source>
        <dbReference type="ARBA" id="ARBA00022833"/>
    </source>
</evidence>
<feature type="domain" description="C2H2-type" evidence="13">
    <location>
        <begin position="539"/>
        <end position="566"/>
    </location>
</feature>
<evidence type="ECO:0000256" key="11">
    <source>
        <dbReference type="PROSITE-ProRule" id="PRU00042"/>
    </source>
</evidence>
<dbReference type="Gene3D" id="3.30.160.60">
    <property type="entry name" value="Classic Zinc Finger"/>
    <property type="match status" value="10"/>
</dbReference>
<evidence type="ECO:0000256" key="4">
    <source>
        <dbReference type="ARBA" id="ARBA00022737"/>
    </source>
</evidence>
<name>A0A6A0GRQ1_HYAAZ</name>
<dbReference type="FunFam" id="3.30.160.60:FF:000466">
    <property type="entry name" value="zinc finger protein 62 homolog"/>
    <property type="match status" value="1"/>
</dbReference>
<feature type="domain" description="C2H2-type" evidence="13">
    <location>
        <begin position="623"/>
        <end position="650"/>
    </location>
</feature>
<dbReference type="AlphaFoldDB" id="A0A6A0GRQ1"/>
<keyword evidence="7" id="KW-0805">Transcription regulation</keyword>
<feature type="region of interest" description="Disordered" evidence="12">
    <location>
        <begin position="871"/>
        <end position="904"/>
    </location>
</feature>
<feature type="domain" description="C2H2-type" evidence="13">
    <location>
        <begin position="511"/>
        <end position="538"/>
    </location>
</feature>
<dbReference type="PANTHER" id="PTHR24409">
    <property type="entry name" value="ZINC FINGER PROTEIN 142"/>
    <property type="match status" value="1"/>
</dbReference>
<reference evidence="14" key="2">
    <citation type="journal article" date="2018" name="Environ. Sci. Technol.">
        <title>The Toxicogenome of Hyalella azteca: A Model for Sediment Ecotoxicology and Evolutionary Toxicology.</title>
        <authorList>
            <person name="Poynton H.C."/>
            <person name="Hasenbein S."/>
            <person name="Benoit J.B."/>
            <person name="Sepulveda M.S."/>
            <person name="Poelchau M.F."/>
            <person name="Hughes D.S.T."/>
            <person name="Murali S.C."/>
            <person name="Chen S."/>
            <person name="Glastad K.M."/>
            <person name="Goodisman M.A.D."/>
            <person name="Werren J.H."/>
            <person name="Vineis J.H."/>
            <person name="Bowen J.L."/>
            <person name="Friedrich M."/>
            <person name="Jones J."/>
            <person name="Robertson H.M."/>
            <person name="Feyereisen R."/>
            <person name="Mechler-Hickson A."/>
            <person name="Mathers N."/>
            <person name="Lee C.E."/>
            <person name="Colbourne J.K."/>
            <person name="Biales A."/>
            <person name="Johnston J.S."/>
            <person name="Wellborn G.A."/>
            <person name="Rosendale A.J."/>
            <person name="Cridge A.G."/>
            <person name="Munoz-Torres M.C."/>
            <person name="Bain P.A."/>
            <person name="Manny A.R."/>
            <person name="Major K.M."/>
            <person name="Lambert F.N."/>
            <person name="Vulpe C.D."/>
            <person name="Tuck P."/>
            <person name="Blalock B.J."/>
            <person name="Lin Y.Y."/>
            <person name="Smith M.E."/>
            <person name="Ochoa-Acuna H."/>
            <person name="Chen M.M."/>
            <person name="Childers C.P."/>
            <person name="Qu J."/>
            <person name="Dugan S."/>
            <person name="Lee S.L."/>
            <person name="Chao H."/>
            <person name="Dinh H."/>
            <person name="Han Y."/>
            <person name="Doddapaneni H."/>
            <person name="Worley K.C."/>
            <person name="Muzny D.M."/>
            <person name="Gibbs R.A."/>
            <person name="Richards S."/>
        </authorList>
    </citation>
    <scope>NUCLEOTIDE SEQUENCE</scope>
    <source>
        <strain evidence="14">HAZT.00-mixed</strain>
        <tissue evidence="14">Whole organism</tissue>
    </source>
</reference>
<dbReference type="PROSITE" id="PS00028">
    <property type="entry name" value="ZINC_FINGER_C2H2_1"/>
    <property type="match status" value="10"/>
</dbReference>
<feature type="compositionally biased region" description="Polar residues" evidence="12">
    <location>
        <begin position="454"/>
        <end position="467"/>
    </location>
</feature>
<dbReference type="GO" id="GO:0032502">
    <property type="term" value="P:developmental process"/>
    <property type="evidence" value="ECO:0007669"/>
    <property type="project" value="UniProtKB-ARBA"/>
</dbReference>
<dbReference type="EMBL" id="JQDR03016259">
    <property type="protein sequence ID" value="KAA0185487.1"/>
    <property type="molecule type" value="Genomic_DNA"/>
</dbReference>
<feature type="region of interest" description="Disordered" evidence="12">
    <location>
        <begin position="974"/>
        <end position="1049"/>
    </location>
</feature>